<dbReference type="Proteomes" id="UP001597294">
    <property type="component" value="Unassembled WGS sequence"/>
</dbReference>
<reference evidence="3" key="1">
    <citation type="journal article" date="2019" name="Int. J. Syst. Evol. Microbiol.">
        <title>The Global Catalogue of Microorganisms (GCM) 10K type strain sequencing project: providing services to taxonomists for standard genome sequencing and annotation.</title>
        <authorList>
            <consortium name="The Broad Institute Genomics Platform"/>
            <consortium name="The Broad Institute Genome Sequencing Center for Infectious Disease"/>
            <person name="Wu L."/>
            <person name="Ma J."/>
        </authorList>
    </citation>
    <scope>NUCLEOTIDE SEQUENCE [LARGE SCALE GENOMIC DNA]</scope>
    <source>
        <strain evidence="3">CGMCC 4.7192</strain>
    </source>
</reference>
<comment type="caution">
    <text evidence="2">The sequence shown here is derived from an EMBL/GenBank/DDBJ whole genome shotgun (WGS) entry which is preliminary data.</text>
</comment>
<dbReference type="Pfam" id="PF00701">
    <property type="entry name" value="DHDPS"/>
    <property type="match status" value="1"/>
</dbReference>
<protein>
    <submittedName>
        <fullName evidence="2">Dihydrodipicolinate synthase family protein</fullName>
        <ecNumber evidence="2">4.1.3.3</ecNumber>
        <ecNumber evidence="2">4.2.1.41</ecNumber>
        <ecNumber evidence="2">4.3.3.7</ecNumber>
    </submittedName>
</protein>
<dbReference type="EC" id="4.2.1.41" evidence="2"/>
<dbReference type="GO" id="GO:0008747">
    <property type="term" value="F:N-acetylneuraminate lyase activity"/>
    <property type="evidence" value="ECO:0007669"/>
    <property type="project" value="UniProtKB-EC"/>
</dbReference>
<sequence length="315" mass="36445">MFNDIKERLEGCIYTIFTPFNDDHSIDYSSLERYLHHIYRTGGRKFYAMAYNSRYSQLTHKEIMELNAFCIREVKKLNKNNIVIVGDPIHCSTAETIEFTRHAKEEGADLISLLVREKYFSDEQILEHYAEVGRVTEMGILVHEMPFLSGADGTQIHWPKSLFQSLPKIPQIVALKEDAKDFEMTCVALELEPKIRIVIAGRKSVFMDYKPYGAKAYLNGISMIDARIGEAFWKAYKSNDKTSLDFILKNIEGPFFDECAAKYGWHRTNKALLQAAGLMHRRDRMPMPHLNEDEFLEIDAVYKKTISAVEEFFAK</sequence>
<accession>A0ABW5BT07</accession>
<dbReference type="EMBL" id="JBHUII010000013">
    <property type="protein sequence ID" value="MFD2207950.1"/>
    <property type="molecule type" value="Genomic_DNA"/>
</dbReference>
<dbReference type="PANTHER" id="PTHR42849">
    <property type="entry name" value="N-ACETYLNEURAMINATE LYASE"/>
    <property type="match status" value="1"/>
</dbReference>
<name>A0ABW5BT07_9PROT</name>
<evidence type="ECO:0000313" key="2">
    <source>
        <dbReference type="EMBL" id="MFD2207950.1"/>
    </source>
</evidence>
<dbReference type="EC" id="4.3.3.7" evidence="2"/>
<dbReference type="PANTHER" id="PTHR42849:SF1">
    <property type="entry name" value="N-ACETYLNEURAMINATE LYASE"/>
    <property type="match status" value="1"/>
</dbReference>
<dbReference type="SUPFAM" id="SSF51569">
    <property type="entry name" value="Aldolase"/>
    <property type="match status" value="1"/>
</dbReference>
<keyword evidence="3" id="KW-1185">Reference proteome</keyword>
<dbReference type="CDD" id="cd00408">
    <property type="entry name" value="DHDPS-like"/>
    <property type="match status" value="1"/>
</dbReference>
<proteinExistence type="predicted"/>
<evidence type="ECO:0000256" key="1">
    <source>
        <dbReference type="ARBA" id="ARBA00023239"/>
    </source>
</evidence>
<dbReference type="InterPro" id="IPR013785">
    <property type="entry name" value="Aldolase_TIM"/>
</dbReference>
<evidence type="ECO:0000313" key="3">
    <source>
        <dbReference type="Proteomes" id="UP001597294"/>
    </source>
</evidence>
<dbReference type="EC" id="4.1.3.3" evidence="2"/>
<dbReference type="InterPro" id="IPR002220">
    <property type="entry name" value="DapA-like"/>
</dbReference>
<dbReference type="GO" id="GO:0047448">
    <property type="term" value="F:5-dehydro-4-deoxyglucarate dehydratase activity"/>
    <property type="evidence" value="ECO:0007669"/>
    <property type="project" value="UniProtKB-EC"/>
</dbReference>
<keyword evidence="1 2" id="KW-0456">Lyase</keyword>
<dbReference type="SMART" id="SM01130">
    <property type="entry name" value="DHDPS"/>
    <property type="match status" value="1"/>
</dbReference>
<dbReference type="GO" id="GO:0008840">
    <property type="term" value="F:4-hydroxy-tetrahydrodipicolinate synthase activity"/>
    <property type="evidence" value="ECO:0007669"/>
    <property type="project" value="UniProtKB-EC"/>
</dbReference>
<dbReference type="RefSeq" id="WP_380255095.1">
    <property type="nucleotide sequence ID" value="NZ_JBHUII010000013.1"/>
</dbReference>
<gene>
    <name evidence="2" type="ORF">ACFSKO_20225</name>
</gene>
<dbReference type="Gene3D" id="3.20.20.70">
    <property type="entry name" value="Aldolase class I"/>
    <property type="match status" value="1"/>
</dbReference>
<organism evidence="2 3">
    <name type="scientific">Kiloniella antarctica</name>
    <dbReference type="NCBI Taxonomy" id="1550907"/>
    <lineage>
        <taxon>Bacteria</taxon>
        <taxon>Pseudomonadati</taxon>
        <taxon>Pseudomonadota</taxon>
        <taxon>Alphaproteobacteria</taxon>
        <taxon>Rhodospirillales</taxon>
        <taxon>Kiloniellaceae</taxon>
        <taxon>Kiloniella</taxon>
    </lineage>
</organism>